<dbReference type="InterPro" id="IPR000700">
    <property type="entry name" value="PAS-assoc_C"/>
</dbReference>
<feature type="domain" description="STAS" evidence="2">
    <location>
        <begin position="199"/>
        <end position="310"/>
    </location>
</feature>
<dbReference type="InterPro" id="IPR002645">
    <property type="entry name" value="STAS_dom"/>
</dbReference>
<dbReference type="Gene3D" id="3.30.450.20">
    <property type="entry name" value="PAS domain"/>
    <property type="match status" value="1"/>
</dbReference>
<organism evidence="3 4">
    <name type="scientific">Enhygromyxa salina</name>
    <dbReference type="NCBI Taxonomy" id="215803"/>
    <lineage>
        <taxon>Bacteria</taxon>
        <taxon>Pseudomonadati</taxon>
        <taxon>Myxococcota</taxon>
        <taxon>Polyangia</taxon>
        <taxon>Nannocystales</taxon>
        <taxon>Nannocystaceae</taxon>
        <taxon>Enhygromyxa</taxon>
    </lineage>
</organism>
<evidence type="ECO:0000313" key="3">
    <source>
        <dbReference type="EMBL" id="PRQ09388.1"/>
    </source>
</evidence>
<dbReference type="Gene3D" id="3.30.750.24">
    <property type="entry name" value="STAS domain"/>
    <property type="match status" value="1"/>
</dbReference>
<sequence>MATSEDQGVATGQGEGELETLRRELAASQARERELQAEVALFKGALDAISDSINIRNLDASHRYANPVALAWMNVAQIGEIERAERSWRYLSEDEASQIQLDDTPSRRVLNGETDPAALTATGLHIDDATGARRWLNGTAAPIRDQSGTMIAVVNVVRDVTMQRAHEDALVQRTEQLRERDAEKAALIRELEELVLELSAPALEVWDGVLVVPVVGALDARRGLDLLESTLIAVRQYRSRVVIVDLTGATVDSAVSAQQLARLTRALALLGAECVLAGIRPALAQFLIERDLAPTGVRAYSNLKHALRGLVSTG</sequence>
<evidence type="ECO:0000259" key="1">
    <source>
        <dbReference type="PROSITE" id="PS50113"/>
    </source>
</evidence>
<dbReference type="Proteomes" id="UP000238823">
    <property type="component" value="Unassembled WGS sequence"/>
</dbReference>
<comment type="caution">
    <text evidence="3">The sequence shown here is derived from an EMBL/GenBank/DDBJ whole genome shotgun (WGS) entry which is preliminary data.</text>
</comment>
<dbReference type="EMBL" id="PVNL01000026">
    <property type="protein sequence ID" value="PRQ09388.1"/>
    <property type="molecule type" value="Genomic_DNA"/>
</dbReference>
<dbReference type="CDD" id="cd07041">
    <property type="entry name" value="STAS_RsbR_RsbS_like"/>
    <property type="match status" value="1"/>
</dbReference>
<dbReference type="Pfam" id="PF08448">
    <property type="entry name" value="PAS_4"/>
    <property type="match status" value="1"/>
</dbReference>
<proteinExistence type="predicted"/>
<gene>
    <name evidence="3" type="primary">rsbRA_1</name>
    <name evidence="3" type="ORF">ENSA7_09150</name>
</gene>
<protein>
    <submittedName>
        <fullName evidence="3">RsbT co-antagonist protein RsbRA</fullName>
    </submittedName>
</protein>
<dbReference type="SUPFAM" id="SSF52091">
    <property type="entry name" value="SpoIIaa-like"/>
    <property type="match status" value="1"/>
</dbReference>
<accession>A0A2S9YWB0</accession>
<evidence type="ECO:0000259" key="2">
    <source>
        <dbReference type="PROSITE" id="PS50801"/>
    </source>
</evidence>
<dbReference type="PROSITE" id="PS50801">
    <property type="entry name" value="STAS"/>
    <property type="match status" value="1"/>
</dbReference>
<name>A0A2S9YWB0_9BACT</name>
<dbReference type="InterPro" id="IPR036513">
    <property type="entry name" value="STAS_dom_sf"/>
</dbReference>
<dbReference type="PANTHER" id="PTHR33745">
    <property type="entry name" value="RSBT ANTAGONIST PROTEIN RSBS-RELATED"/>
    <property type="match status" value="1"/>
</dbReference>
<dbReference type="PROSITE" id="PS50113">
    <property type="entry name" value="PAC"/>
    <property type="match status" value="1"/>
</dbReference>
<dbReference type="InterPro" id="IPR013656">
    <property type="entry name" value="PAS_4"/>
</dbReference>
<dbReference type="AlphaFoldDB" id="A0A2S9YWB0"/>
<dbReference type="InterPro" id="IPR051932">
    <property type="entry name" value="Bact_StressResp_Reg"/>
</dbReference>
<dbReference type="Pfam" id="PF01740">
    <property type="entry name" value="STAS"/>
    <property type="match status" value="1"/>
</dbReference>
<feature type="domain" description="PAC" evidence="1">
    <location>
        <begin position="120"/>
        <end position="172"/>
    </location>
</feature>
<reference evidence="3 4" key="1">
    <citation type="submission" date="2018-03" db="EMBL/GenBank/DDBJ databases">
        <title>Draft Genome Sequences of the Obligatory Marine Myxobacteria Enhygromyxa salina SWB007.</title>
        <authorList>
            <person name="Poehlein A."/>
            <person name="Moghaddam J.A."/>
            <person name="Harms H."/>
            <person name="Alanjari M."/>
            <person name="Koenig G.M."/>
            <person name="Daniel R."/>
            <person name="Schaeberle T.F."/>
        </authorList>
    </citation>
    <scope>NUCLEOTIDE SEQUENCE [LARGE SCALE GENOMIC DNA]</scope>
    <source>
        <strain evidence="3 4">SWB007</strain>
    </source>
</reference>
<evidence type="ECO:0000313" key="4">
    <source>
        <dbReference type="Proteomes" id="UP000238823"/>
    </source>
</evidence>
<dbReference type="RefSeq" id="WP_106087978.1">
    <property type="nucleotide sequence ID" value="NZ_PVNL01000026.1"/>
</dbReference>
<dbReference type="InterPro" id="IPR035965">
    <property type="entry name" value="PAS-like_dom_sf"/>
</dbReference>
<dbReference type="SUPFAM" id="SSF55785">
    <property type="entry name" value="PYP-like sensor domain (PAS domain)"/>
    <property type="match status" value="1"/>
</dbReference>